<protein>
    <submittedName>
        <fullName evidence="6">GntR family transcriptional regulator</fullName>
    </submittedName>
</protein>
<accession>A0A3N4MTW6</accession>
<dbReference type="EMBL" id="RMBX01000001">
    <property type="protein sequence ID" value="RPD42989.1"/>
    <property type="molecule type" value="Genomic_DNA"/>
</dbReference>
<evidence type="ECO:0000256" key="2">
    <source>
        <dbReference type="ARBA" id="ARBA00023125"/>
    </source>
</evidence>
<dbReference type="CDD" id="cd07377">
    <property type="entry name" value="WHTH_GntR"/>
    <property type="match status" value="1"/>
</dbReference>
<dbReference type="PROSITE" id="PS50206">
    <property type="entry name" value="RHODANESE_3"/>
    <property type="match status" value="1"/>
</dbReference>
<gene>
    <name evidence="6" type="ORF">EG028_01485</name>
</gene>
<name>A0A3N4MTW6_9BACT</name>
<dbReference type="SMART" id="SM00345">
    <property type="entry name" value="HTH_GNTR"/>
    <property type="match status" value="1"/>
</dbReference>
<keyword evidence="3" id="KW-0804">Transcription</keyword>
<dbReference type="InterPro" id="IPR028082">
    <property type="entry name" value="Peripla_BP_I"/>
</dbReference>
<feature type="domain" description="Rhodanese" evidence="4">
    <location>
        <begin position="150"/>
        <end position="183"/>
    </location>
</feature>
<evidence type="ECO:0000259" key="5">
    <source>
        <dbReference type="PROSITE" id="PS50949"/>
    </source>
</evidence>
<feature type="domain" description="HTH gntR-type" evidence="5">
    <location>
        <begin position="12"/>
        <end position="80"/>
    </location>
</feature>
<dbReference type="Gene3D" id="3.40.50.2300">
    <property type="match status" value="2"/>
</dbReference>
<dbReference type="SUPFAM" id="SSF46785">
    <property type="entry name" value="Winged helix' DNA-binding domain"/>
    <property type="match status" value="1"/>
</dbReference>
<dbReference type="InterPro" id="IPR036390">
    <property type="entry name" value="WH_DNA-bd_sf"/>
</dbReference>
<dbReference type="PANTHER" id="PTHR38445:SF10">
    <property type="entry name" value="GNTR-FAMILY TRANSCRIPTIONAL REGULATOR"/>
    <property type="match status" value="1"/>
</dbReference>
<dbReference type="InterPro" id="IPR000524">
    <property type="entry name" value="Tscrpt_reg_HTH_GntR"/>
</dbReference>
<dbReference type="InterPro" id="IPR046335">
    <property type="entry name" value="LacI/GalR-like_sensor"/>
</dbReference>
<evidence type="ECO:0000313" key="7">
    <source>
        <dbReference type="Proteomes" id="UP000279089"/>
    </source>
</evidence>
<dbReference type="Gene3D" id="1.10.10.10">
    <property type="entry name" value="Winged helix-like DNA-binding domain superfamily/Winged helix DNA-binding domain"/>
    <property type="match status" value="1"/>
</dbReference>
<dbReference type="Pfam" id="PF00392">
    <property type="entry name" value="GntR"/>
    <property type="match status" value="1"/>
</dbReference>
<sequence>MELITIDNTVALPIYKQIIKSVHEGIQNGSLKHGDLLPSVNQIAAKFSLARGSVFTAYNELRASGIIDSIPGKGYFVASTQVKQVQNIFLLFSTFTPYKEVLYNAFLNKLDGTCNVDIYFHHHNIKIFDTIIREQASYYNTFVVMPEVHEKTAEILSQLDPKRTYLLDVGLKEYGKQFPGICQNFEKDIFSICTENIELLKKYKRLVLVFPPGTKSNGIVTGFKKFTRKNDIDAAVVDSVKQCEAKKGDCYVVIDDNDLVHIIKKSNSNKLKLGQDIGVISYNETELKSIIAEGITTITTDFEHMGSRMAEMILNNETVMEENPFLIIKRKSV</sequence>
<dbReference type="InterPro" id="IPR036388">
    <property type="entry name" value="WH-like_DNA-bd_sf"/>
</dbReference>
<dbReference type="InterPro" id="IPR001763">
    <property type="entry name" value="Rhodanese-like_dom"/>
</dbReference>
<proteinExistence type="predicted"/>
<comment type="caution">
    <text evidence="6">The sequence shown here is derived from an EMBL/GenBank/DDBJ whole genome shotgun (WGS) entry which is preliminary data.</text>
</comment>
<evidence type="ECO:0000313" key="6">
    <source>
        <dbReference type="EMBL" id="RPD42989.1"/>
    </source>
</evidence>
<dbReference type="PROSITE" id="PS50949">
    <property type="entry name" value="HTH_GNTR"/>
    <property type="match status" value="1"/>
</dbReference>
<dbReference type="GO" id="GO:0003677">
    <property type="term" value="F:DNA binding"/>
    <property type="evidence" value="ECO:0007669"/>
    <property type="project" value="UniProtKB-KW"/>
</dbReference>
<organism evidence="6 7">
    <name type="scientific">Chitinophaga barathri</name>
    <dbReference type="NCBI Taxonomy" id="1647451"/>
    <lineage>
        <taxon>Bacteria</taxon>
        <taxon>Pseudomonadati</taxon>
        <taxon>Bacteroidota</taxon>
        <taxon>Chitinophagia</taxon>
        <taxon>Chitinophagales</taxon>
        <taxon>Chitinophagaceae</taxon>
        <taxon>Chitinophaga</taxon>
    </lineage>
</organism>
<dbReference type="RefSeq" id="WP_120514261.1">
    <property type="nucleotide sequence ID" value="NZ_QXZY01000001.1"/>
</dbReference>
<keyword evidence="2" id="KW-0238">DNA-binding</keyword>
<dbReference type="Pfam" id="PF13377">
    <property type="entry name" value="Peripla_BP_3"/>
    <property type="match status" value="1"/>
</dbReference>
<keyword evidence="1" id="KW-0805">Transcription regulation</keyword>
<keyword evidence="7" id="KW-1185">Reference proteome</keyword>
<evidence type="ECO:0000256" key="3">
    <source>
        <dbReference type="ARBA" id="ARBA00023163"/>
    </source>
</evidence>
<reference evidence="7" key="1">
    <citation type="submission" date="2018-11" db="EMBL/GenBank/DDBJ databases">
        <title>Chitinophaga lutea sp.nov., isolate from arsenic contaminated soil.</title>
        <authorList>
            <person name="Zong Y."/>
        </authorList>
    </citation>
    <scope>NUCLEOTIDE SEQUENCE [LARGE SCALE GENOMIC DNA]</scope>
    <source>
        <strain evidence="7">YLT18</strain>
    </source>
</reference>
<dbReference type="PANTHER" id="PTHR38445">
    <property type="entry name" value="HTH-TYPE TRANSCRIPTIONAL REPRESSOR YTRA"/>
    <property type="match status" value="1"/>
</dbReference>
<dbReference type="AlphaFoldDB" id="A0A3N4MTW6"/>
<evidence type="ECO:0000259" key="4">
    <source>
        <dbReference type="PROSITE" id="PS50206"/>
    </source>
</evidence>
<evidence type="ECO:0000256" key="1">
    <source>
        <dbReference type="ARBA" id="ARBA00023015"/>
    </source>
</evidence>
<dbReference type="Proteomes" id="UP000279089">
    <property type="component" value="Unassembled WGS sequence"/>
</dbReference>
<dbReference type="GO" id="GO:0003700">
    <property type="term" value="F:DNA-binding transcription factor activity"/>
    <property type="evidence" value="ECO:0007669"/>
    <property type="project" value="InterPro"/>
</dbReference>
<dbReference type="OrthoDB" id="742238at2"/>
<dbReference type="SUPFAM" id="SSF53822">
    <property type="entry name" value="Periplasmic binding protein-like I"/>
    <property type="match status" value="1"/>
</dbReference>